<feature type="compositionally biased region" description="Basic and acidic residues" evidence="1">
    <location>
        <begin position="99"/>
        <end position="110"/>
    </location>
</feature>
<protein>
    <submittedName>
        <fullName evidence="2">DivIVA domain-containing protein</fullName>
    </submittedName>
</protein>
<dbReference type="NCBIfam" id="TIGR03544">
    <property type="entry name" value="DivI1A_domain"/>
    <property type="match status" value="1"/>
</dbReference>
<dbReference type="Proteomes" id="UP001146469">
    <property type="component" value="Unassembled WGS sequence"/>
</dbReference>
<evidence type="ECO:0000313" key="3">
    <source>
        <dbReference type="Proteomes" id="UP001146469"/>
    </source>
</evidence>
<keyword evidence="3" id="KW-1185">Reference proteome</keyword>
<name>A0A9X3RFD5_9CORY</name>
<feature type="region of interest" description="Disordered" evidence="1">
    <location>
        <begin position="92"/>
        <end position="116"/>
    </location>
</feature>
<organism evidence="2 3">
    <name type="scientific">Corynebacterium evansiae</name>
    <dbReference type="NCBI Taxonomy" id="2913499"/>
    <lineage>
        <taxon>Bacteria</taxon>
        <taxon>Bacillati</taxon>
        <taxon>Actinomycetota</taxon>
        <taxon>Actinomycetes</taxon>
        <taxon>Mycobacteriales</taxon>
        <taxon>Corynebacteriaceae</taxon>
        <taxon>Corynebacterium</taxon>
    </lineage>
</organism>
<dbReference type="EMBL" id="JAKMUT010000003">
    <property type="protein sequence ID" value="MCZ9289415.1"/>
    <property type="molecule type" value="Genomic_DNA"/>
</dbReference>
<dbReference type="AlphaFoldDB" id="A0A9X3RFD5"/>
<reference evidence="2" key="1">
    <citation type="submission" date="2022-02" db="EMBL/GenBank/DDBJ databases">
        <title>Corynebacterium sp. from urogenital microbiome.</title>
        <authorList>
            <person name="Cappelli E.A."/>
            <person name="Ribeiro T.G."/>
            <person name="Peixe L."/>
        </authorList>
    </citation>
    <scope>NUCLEOTIDE SEQUENCE</scope>
    <source>
        <strain evidence="2">C8Ua_174</strain>
    </source>
</reference>
<dbReference type="InterPro" id="IPR019933">
    <property type="entry name" value="DivIVA_domain"/>
</dbReference>
<comment type="caution">
    <text evidence="2">The sequence shown here is derived from an EMBL/GenBank/DDBJ whole genome shotgun (WGS) entry which is preliminary data.</text>
</comment>
<gene>
    <name evidence="2" type="ORF">L8V00_04220</name>
</gene>
<dbReference type="Gene3D" id="6.10.250.660">
    <property type="match status" value="1"/>
</dbReference>
<evidence type="ECO:0000256" key="1">
    <source>
        <dbReference type="SAM" id="MobiDB-lite"/>
    </source>
</evidence>
<dbReference type="RefSeq" id="WP_080722714.1">
    <property type="nucleotide sequence ID" value="NZ_JAKMUT010000003.1"/>
</dbReference>
<proteinExistence type="predicted"/>
<evidence type="ECO:0000313" key="2">
    <source>
        <dbReference type="EMBL" id="MCZ9289415.1"/>
    </source>
</evidence>
<accession>A0A9X3RFD5</accession>
<sequence>MFWLLSLVGAFLVGALLVYLLGTVFGRGEALPPVTAGNAKLQHWENLENGPLTAEGIRDAGFSLEIRGYNQAEVDFYIDRLAGRIKELEQQVGGAAHAPENHAPENHAAEDSAADTSIAEEYIAEEYIAEPREQER</sequence>